<feature type="transmembrane region" description="Helical" evidence="7">
    <location>
        <begin position="20"/>
        <end position="45"/>
    </location>
</feature>
<dbReference type="InterPro" id="IPR007603">
    <property type="entry name" value="Choline_transptr-like"/>
</dbReference>
<evidence type="ECO:0000256" key="1">
    <source>
        <dbReference type="ARBA" id="ARBA00004141"/>
    </source>
</evidence>
<keyword evidence="6" id="KW-0325">Glycoprotein</keyword>
<comment type="function">
    <text evidence="7">Choline transporter.</text>
</comment>
<evidence type="ECO:0000256" key="6">
    <source>
        <dbReference type="ARBA" id="ARBA00023180"/>
    </source>
</evidence>
<evidence type="ECO:0000256" key="7">
    <source>
        <dbReference type="RuleBase" id="RU368066"/>
    </source>
</evidence>
<evidence type="ECO:0000313" key="8">
    <source>
        <dbReference type="EMBL" id="KAL3397343.1"/>
    </source>
</evidence>
<accession>A0ABD2WW99</accession>
<evidence type="ECO:0000256" key="2">
    <source>
        <dbReference type="ARBA" id="ARBA00007168"/>
    </source>
</evidence>
<organism evidence="8 9">
    <name type="scientific">Trichogramma kaykai</name>
    <dbReference type="NCBI Taxonomy" id="54128"/>
    <lineage>
        <taxon>Eukaryota</taxon>
        <taxon>Metazoa</taxon>
        <taxon>Ecdysozoa</taxon>
        <taxon>Arthropoda</taxon>
        <taxon>Hexapoda</taxon>
        <taxon>Insecta</taxon>
        <taxon>Pterygota</taxon>
        <taxon>Neoptera</taxon>
        <taxon>Endopterygota</taxon>
        <taxon>Hymenoptera</taxon>
        <taxon>Apocrita</taxon>
        <taxon>Proctotrupomorpha</taxon>
        <taxon>Chalcidoidea</taxon>
        <taxon>Trichogrammatidae</taxon>
        <taxon>Trichogramma</taxon>
    </lineage>
</organism>
<dbReference type="PANTHER" id="PTHR12385">
    <property type="entry name" value="CHOLINE TRANSPORTER-LIKE (SLC FAMILY 44)"/>
    <property type="match status" value="1"/>
</dbReference>
<name>A0ABD2WW99_9HYME</name>
<dbReference type="AlphaFoldDB" id="A0ABD2WW99"/>
<keyword evidence="9" id="KW-1185">Reference proteome</keyword>
<gene>
    <name evidence="8" type="ORF">TKK_008909</name>
</gene>
<comment type="subcellular location">
    <subcellularLocation>
        <location evidence="7">Cell membrane</location>
        <topology evidence="7">Multi-pass membrane protein</topology>
    </subcellularLocation>
    <subcellularLocation>
        <location evidence="1">Membrane</location>
        <topology evidence="1">Multi-pass membrane protein</topology>
    </subcellularLocation>
</comment>
<dbReference type="Pfam" id="PF04515">
    <property type="entry name" value="Choline_transpo"/>
    <property type="match status" value="1"/>
</dbReference>
<dbReference type="GO" id="GO:0005886">
    <property type="term" value="C:plasma membrane"/>
    <property type="evidence" value="ECO:0007669"/>
    <property type="project" value="UniProtKB-SubCell"/>
</dbReference>
<dbReference type="PANTHER" id="PTHR12385:SF14">
    <property type="entry name" value="CHOLINE TRANSPORTER-LIKE 2"/>
    <property type="match status" value="1"/>
</dbReference>
<keyword evidence="4 7" id="KW-1133">Transmembrane helix</keyword>
<keyword evidence="3 7" id="KW-0812">Transmembrane</keyword>
<proteinExistence type="inferred from homology"/>
<feature type="transmembrane region" description="Helical" evidence="7">
    <location>
        <begin position="65"/>
        <end position="86"/>
    </location>
</feature>
<protein>
    <recommendedName>
        <fullName evidence="7">Choline transporter-like protein</fullName>
    </recommendedName>
</protein>
<dbReference type="GO" id="GO:0022857">
    <property type="term" value="F:transmembrane transporter activity"/>
    <property type="evidence" value="ECO:0007669"/>
    <property type="project" value="UniProtKB-UniRule"/>
</dbReference>
<comment type="similarity">
    <text evidence="2 7">Belongs to the CTL (choline transporter-like) family.</text>
</comment>
<feature type="transmembrane region" description="Helical" evidence="7">
    <location>
        <begin position="258"/>
        <end position="284"/>
    </location>
</feature>
<sequence length="314" mass="35474">MDAAGDNFQNTKKLFTEQKIILSFPSMIAWAVLNFILLYVLLNWLLIGFEFIQTLDDFENEDYPAYLYVCHIVNILACIWISVYMFEIFRVTVAGTYGTWYWTENKREVPRFTVLRFIYIPTRYHIGPVAFGSLIMPVCSIPRFLVWLISSGLGIDCSSSGNRVARLFQRCFNCCHGAYYGVVKKFTGMSFVHVALHGNTGFVDASRASSGLCQKNFAKIAVLGQIVLILYLGGMITIVLLSFLICQLSLTSMNQADLIMMISFLLVPIGIMSFVIFKLLAIAVDTILMCVLEDFEMNGGSSRYMSDNLKNLLL</sequence>
<keyword evidence="5 7" id="KW-0472">Membrane</keyword>
<comment type="caution">
    <text evidence="8">The sequence shown here is derived from an EMBL/GenBank/DDBJ whole genome shotgun (WGS) entry which is preliminary data.</text>
</comment>
<evidence type="ECO:0000313" key="9">
    <source>
        <dbReference type="Proteomes" id="UP001627154"/>
    </source>
</evidence>
<feature type="transmembrane region" description="Helical" evidence="7">
    <location>
        <begin position="220"/>
        <end position="246"/>
    </location>
</feature>
<reference evidence="8 9" key="1">
    <citation type="journal article" date="2024" name="bioRxiv">
        <title>A reference genome for Trichogramma kaykai: A tiny desert-dwelling parasitoid wasp with competing sex-ratio distorters.</title>
        <authorList>
            <person name="Culotta J."/>
            <person name="Lindsey A.R."/>
        </authorList>
    </citation>
    <scope>NUCLEOTIDE SEQUENCE [LARGE SCALE GENOMIC DNA]</scope>
    <source>
        <strain evidence="8 9">KSX58</strain>
    </source>
</reference>
<dbReference type="EMBL" id="JBJJXI010000066">
    <property type="protein sequence ID" value="KAL3397343.1"/>
    <property type="molecule type" value="Genomic_DNA"/>
</dbReference>
<evidence type="ECO:0000256" key="4">
    <source>
        <dbReference type="ARBA" id="ARBA00022989"/>
    </source>
</evidence>
<evidence type="ECO:0000256" key="3">
    <source>
        <dbReference type="ARBA" id="ARBA00022692"/>
    </source>
</evidence>
<dbReference type="Proteomes" id="UP001627154">
    <property type="component" value="Unassembled WGS sequence"/>
</dbReference>
<comment type="caution">
    <text evidence="7">Lacks conserved residue(s) required for the propagation of feature annotation.</text>
</comment>
<evidence type="ECO:0000256" key="5">
    <source>
        <dbReference type="ARBA" id="ARBA00023136"/>
    </source>
</evidence>